<name>A0A975G7K9_9BACT</name>
<gene>
    <name evidence="5" type="ORF">KBB96_15275</name>
</gene>
<dbReference type="Pfam" id="PF13439">
    <property type="entry name" value="Glyco_transf_4"/>
    <property type="match status" value="1"/>
</dbReference>
<evidence type="ECO:0000259" key="4">
    <source>
        <dbReference type="Pfam" id="PF13439"/>
    </source>
</evidence>
<organism evidence="5 6">
    <name type="scientific">Luteolibacter ambystomatis</name>
    <dbReference type="NCBI Taxonomy" id="2824561"/>
    <lineage>
        <taxon>Bacteria</taxon>
        <taxon>Pseudomonadati</taxon>
        <taxon>Verrucomicrobiota</taxon>
        <taxon>Verrucomicrobiia</taxon>
        <taxon>Verrucomicrobiales</taxon>
        <taxon>Verrucomicrobiaceae</taxon>
        <taxon>Luteolibacter</taxon>
    </lineage>
</organism>
<dbReference type="InterPro" id="IPR001296">
    <property type="entry name" value="Glyco_trans_1"/>
</dbReference>
<dbReference type="PANTHER" id="PTHR12526">
    <property type="entry name" value="GLYCOSYLTRANSFERASE"/>
    <property type="match status" value="1"/>
</dbReference>
<dbReference type="KEGG" id="lamb:KBB96_15275"/>
<evidence type="ECO:0000313" key="6">
    <source>
        <dbReference type="Proteomes" id="UP000676169"/>
    </source>
</evidence>
<feature type="domain" description="Glycosyl transferase family 1" evidence="3">
    <location>
        <begin position="182"/>
        <end position="316"/>
    </location>
</feature>
<dbReference type="SUPFAM" id="SSF53756">
    <property type="entry name" value="UDP-Glycosyltransferase/glycogen phosphorylase"/>
    <property type="match status" value="1"/>
</dbReference>
<protein>
    <submittedName>
        <fullName evidence="5">Glycosyltransferase family 4 protein</fullName>
    </submittedName>
</protein>
<dbReference type="AlphaFoldDB" id="A0A975G7K9"/>
<accession>A0A975G7K9</accession>
<dbReference type="CDD" id="cd03801">
    <property type="entry name" value="GT4_PimA-like"/>
    <property type="match status" value="1"/>
</dbReference>
<keyword evidence="2" id="KW-0808">Transferase</keyword>
<evidence type="ECO:0000256" key="1">
    <source>
        <dbReference type="ARBA" id="ARBA00022676"/>
    </source>
</evidence>
<proteinExistence type="predicted"/>
<keyword evidence="1" id="KW-0328">Glycosyltransferase</keyword>
<dbReference type="InterPro" id="IPR028098">
    <property type="entry name" value="Glyco_trans_4-like_N"/>
</dbReference>
<evidence type="ECO:0000259" key="3">
    <source>
        <dbReference type="Pfam" id="PF00534"/>
    </source>
</evidence>
<evidence type="ECO:0000313" key="5">
    <source>
        <dbReference type="EMBL" id="QUE50225.1"/>
    </source>
</evidence>
<dbReference type="GO" id="GO:0016757">
    <property type="term" value="F:glycosyltransferase activity"/>
    <property type="evidence" value="ECO:0007669"/>
    <property type="project" value="UniProtKB-KW"/>
</dbReference>
<evidence type="ECO:0000256" key="2">
    <source>
        <dbReference type="ARBA" id="ARBA00022679"/>
    </source>
</evidence>
<feature type="domain" description="Glycosyltransferase subfamily 4-like N-terminal" evidence="4">
    <location>
        <begin position="31"/>
        <end position="157"/>
    </location>
</feature>
<reference evidence="5" key="1">
    <citation type="submission" date="2021-04" db="EMBL/GenBank/DDBJ databases">
        <title>Luteolibacter sp. 32A isolated from the skin of an Anderson's salamander (Ambystoma andersonii).</title>
        <authorList>
            <person name="Spergser J."/>
            <person name="Busse H.-J."/>
        </authorList>
    </citation>
    <scope>NUCLEOTIDE SEQUENCE</scope>
    <source>
        <strain evidence="5">32A</strain>
    </source>
</reference>
<dbReference type="EMBL" id="CP073100">
    <property type="protein sequence ID" value="QUE50225.1"/>
    <property type="molecule type" value="Genomic_DNA"/>
</dbReference>
<dbReference type="Proteomes" id="UP000676169">
    <property type="component" value="Chromosome"/>
</dbReference>
<dbReference type="Gene3D" id="3.40.50.2000">
    <property type="entry name" value="Glycogen Phosphorylase B"/>
    <property type="match status" value="2"/>
</dbReference>
<dbReference type="PANTHER" id="PTHR12526:SF510">
    <property type="entry name" value="D-INOSITOL 3-PHOSPHATE GLYCOSYLTRANSFERASE"/>
    <property type="match status" value="1"/>
</dbReference>
<sequence>MKVLLPISLDRWRNPISTLQRACVRYNPEIEFHSFSNPVSDEDRREGEEFWKLPNLVLREPVDIARDRFDIVHTASYSHGNYVASVAAKLRGVGHTRYLDTMNLEQHPDHPVCWARYRRVLRWVDAFVAVSEAVAVDIRNRVPERFLGVIPNGFDPALYDPAIDCDADLPAEVCALPRGFPLWVAAIEPRKHPEVFVNLARKNPDIPFVALGGGVGDLGKSFEEDFRNTPNIHWLGNVDRKAGRAVLGRAGVLVFPSEREGLSLAMIEAVAMGVPILAQPKSSMPELVEAGQNGELVAQEDEAGWNDALHKWLGERSAAQMEALAVARQRAIGRFNWATVGAAYGPMYRRTLELPVRLLHGCPA</sequence>
<dbReference type="Pfam" id="PF00534">
    <property type="entry name" value="Glycos_transf_1"/>
    <property type="match status" value="1"/>
</dbReference>
<keyword evidence="6" id="KW-1185">Reference proteome</keyword>
<dbReference type="RefSeq" id="WP_211630337.1">
    <property type="nucleotide sequence ID" value="NZ_CP073100.1"/>
</dbReference>